<dbReference type="KEGG" id="tcn:H9L16_11320"/>
<reference evidence="2 3" key="1">
    <citation type="submission" date="2020-08" db="EMBL/GenBank/DDBJ databases">
        <title>Genome sequence of Thermomonas carbonis KCTC 42013T.</title>
        <authorList>
            <person name="Hyun D.-W."/>
            <person name="Bae J.-W."/>
        </authorList>
    </citation>
    <scope>NUCLEOTIDE SEQUENCE [LARGE SCALE GENOMIC DNA]</scope>
    <source>
        <strain evidence="2 3">KCTC 42013</strain>
    </source>
</reference>
<dbReference type="RefSeq" id="WP_187551784.1">
    <property type="nucleotide sequence ID" value="NZ_BMZL01000002.1"/>
</dbReference>
<dbReference type="Gene3D" id="3.40.50.2000">
    <property type="entry name" value="Glycogen Phosphorylase B"/>
    <property type="match status" value="2"/>
</dbReference>
<evidence type="ECO:0000313" key="2">
    <source>
        <dbReference type="EMBL" id="QNN69261.1"/>
    </source>
</evidence>
<evidence type="ECO:0000259" key="1">
    <source>
        <dbReference type="Pfam" id="PF00534"/>
    </source>
</evidence>
<accession>A0A7G9SN36</accession>
<sequence>MPSVMFVSPSAYSLSGLATWLDYLLPGLEQLGWTSSLCLVSGPQHHRPEKYLEVHPATRVEIAHCRTGTPEGRVQALLAVLRRTQPDIVVSVNVPDTYPAVNRLREDPGSSPHVVMSVHGIEAFLYADASKFRRVIDAVICSNKLACELTKSLGGIAEDRVLYSAYGVDIPQGGDIESNADSLRIVYSGRLETPQKRVGDLVGILRALDARSVPYQLEIAGDGPDRDALQQALQHGVIAGRVKFHGQVSISRLKGEIYPAADAMLITSSWETGPIVAWEAMAQGLPVVSARYVGAGLEGALISGENALLFDIGDTEGAAAALETLWRDAQLRLRLGEAARRLVETRYSIPVSIKAWSDSLHQVLSVKQLAFAPLPESAPSGRLDRWFGPGMAERLRKWTGKQMFPAVDPGGEWPHSLSSARSDEAFWQSATHADRDQARPFREHETPCA</sequence>
<dbReference type="SUPFAM" id="SSF53756">
    <property type="entry name" value="UDP-Glycosyltransferase/glycogen phosphorylase"/>
    <property type="match status" value="1"/>
</dbReference>
<name>A0A7G9SN36_9GAMM</name>
<dbReference type="GO" id="GO:1901135">
    <property type="term" value="P:carbohydrate derivative metabolic process"/>
    <property type="evidence" value="ECO:0007669"/>
    <property type="project" value="UniProtKB-ARBA"/>
</dbReference>
<dbReference type="EMBL" id="CP060719">
    <property type="protein sequence ID" value="QNN69261.1"/>
    <property type="molecule type" value="Genomic_DNA"/>
</dbReference>
<dbReference type="AlphaFoldDB" id="A0A7G9SN36"/>
<dbReference type="GO" id="GO:0016757">
    <property type="term" value="F:glycosyltransferase activity"/>
    <property type="evidence" value="ECO:0007669"/>
    <property type="project" value="InterPro"/>
</dbReference>
<protein>
    <submittedName>
        <fullName evidence="2">Glycosyltransferase family 4 protein</fullName>
    </submittedName>
</protein>
<dbReference type="Pfam" id="PF00534">
    <property type="entry name" value="Glycos_transf_1"/>
    <property type="match status" value="1"/>
</dbReference>
<dbReference type="PANTHER" id="PTHR12526">
    <property type="entry name" value="GLYCOSYLTRANSFERASE"/>
    <property type="match status" value="1"/>
</dbReference>
<dbReference type="CDD" id="cd03801">
    <property type="entry name" value="GT4_PimA-like"/>
    <property type="match status" value="1"/>
</dbReference>
<keyword evidence="3" id="KW-1185">Reference proteome</keyword>
<evidence type="ECO:0000313" key="3">
    <source>
        <dbReference type="Proteomes" id="UP000515804"/>
    </source>
</evidence>
<gene>
    <name evidence="2" type="ORF">H9L16_11320</name>
</gene>
<dbReference type="PANTHER" id="PTHR12526:SF637">
    <property type="entry name" value="GLYCOSYLTRANSFERASE EPSF-RELATED"/>
    <property type="match status" value="1"/>
</dbReference>
<dbReference type="Proteomes" id="UP000515804">
    <property type="component" value="Chromosome"/>
</dbReference>
<feature type="domain" description="Glycosyl transferase family 1" evidence="1">
    <location>
        <begin position="178"/>
        <end position="341"/>
    </location>
</feature>
<organism evidence="2 3">
    <name type="scientific">Thermomonas carbonis</name>
    <dbReference type="NCBI Taxonomy" id="1463158"/>
    <lineage>
        <taxon>Bacteria</taxon>
        <taxon>Pseudomonadati</taxon>
        <taxon>Pseudomonadota</taxon>
        <taxon>Gammaproteobacteria</taxon>
        <taxon>Lysobacterales</taxon>
        <taxon>Lysobacteraceae</taxon>
        <taxon>Thermomonas</taxon>
    </lineage>
</organism>
<dbReference type="InterPro" id="IPR001296">
    <property type="entry name" value="Glyco_trans_1"/>
</dbReference>
<proteinExistence type="predicted"/>
<keyword evidence="2" id="KW-0808">Transferase</keyword>